<dbReference type="InterPro" id="IPR037041">
    <property type="entry name" value="Trigger_fac_C_sf"/>
</dbReference>
<evidence type="ECO:0000313" key="5">
    <source>
        <dbReference type="EMBL" id="KKK75864.1"/>
    </source>
</evidence>
<dbReference type="EMBL" id="LAZR01055665">
    <property type="protein sequence ID" value="KKK75864.1"/>
    <property type="molecule type" value="Genomic_DNA"/>
</dbReference>
<dbReference type="GO" id="GO:0003755">
    <property type="term" value="F:peptidyl-prolyl cis-trans isomerase activity"/>
    <property type="evidence" value="ECO:0007669"/>
    <property type="project" value="UniProtKB-KW"/>
</dbReference>
<dbReference type="Pfam" id="PF05698">
    <property type="entry name" value="Trigger_C"/>
    <property type="match status" value="1"/>
</dbReference>
<protein>
    <recommendedName>
        <fullName evidence="4">Trigger factor C-terminal domain-containing protein</fullName>
    </recommendedName>
</protein>
<sequence length="238" mass="26494">AVHEVKRLELPELDEDFAAKAGFDSVEEMTKAARGSLEARTAAEQIRLMGDQVKRFFLNNTELEVPEGASERQTARLLQRQAVDLMVRGVPRDQIEQNLEELEKRAAERAAAQLKIGFILAKVSEAEKIEVSEDEVNARIAQMARYYRRRPERLRQEMRDDGTLSELRVALVEEKVIDAVLAAAKIVDVKPGQDEDSPDETPSEKPEAKKAKSSGTAAKKKSPAKDNAQADKADKAQT</sequence>
<reference evidence="5" key="1">
    <citation type="journal article" date="2015" name="Nature">
        <title>Complex archaea that bridge the gap between prokaryotes and eukaryotes.</title>
        <authorList>
            <person name="Spang A."/>
            <person name="Saw J.H."/>
            <person name="Jorgensen S.L."/>
            <person name="Zaremba-Niedzwiedzka K."/>
            <person name="Martijn J."/>
            <person name="Lind A.E."/>
            <person name="van Eijk R."/>
            <person name="Schleper C."/>
            <person name="Guy L."/>
            <person name="Ettema T.J."/>
        </authorList>
    </citation>
    <scope>NUCLEOTIDE SEQUENCE</scope>
</reference>
<keyword evidence="1" id="KW-0697">Rotamase</keyword>
<feature type="domain" description="Trigger factor C-terminal" evidence="4">
    <location>
        <begin position="25"/>
        <end position="181"/>
    </location>
</feature>
<name>A0A0F9ABN0_9ZZZZ</name>
<feature type="region of interest" description="Disordered" evidence="3">
    <location>
        <begin position="188"/>
        <end position="238"/>
    </location>
</feature>
<organism evidence="5">
    <name type="scientific">marine sediment metagenome</name>
    <dbReference type="NCBI Taxonomy" id="412755"/>
    <lineage>
        <taxon>unclassified sequences</taxon>
        <taxon>metagenomes</taxon>
        <taxon>ecological metagenomes</taxon>
    </lineage>
</organism>
<dbReference type="InterPro" id="IPR008880">
    <property type="entry name" value="Trigger_fac_C"/>
</dbReference>
<accession>A0A0F9ABN0</accession>
<keyword evidence="2" id="KW-0413">Isomerase</keyword>
<dbReference type="Gene3D" id="1.10.3120.10">
    <property type="entry name" value="Trigger factor, C-terminal domain"/>
    <property type="match status" value="1"/>
</dbReference>
<dbReference type="InterPro" id="IPR027304">
    <property type="entry name" value="Trigger_fact/SurA_dom_sf"/>
</dbReference>
<evidence type="ECO:0000256" key="3">
    <source>
        <dbReference type="SAM" id="MobiDB-lite"/>
    </source>
</evidence>
<evidence type="ECO:0000256" key="2">
    <source>
        <dbReference type="ARBA" id="ARBA00023235"/>
    </source>
</evidence>
<proteinExistence type="predicted"/>
<dbReference type="AlphaFoldDB" id="A0A0F9ABN0"/>
<feature type="compositionally biased region" description="Basic and acidic residues" evidence="3">
    <location>
        <begin position="228"/>
        <end position="238"/>
    </location>
</feature>
<evidence type="ECO:0000259" key="4">
    <source>
        <dbReference type="Pfam" id="PF05698"/>
    </source>
</evidence>
<dbReference type="GO" id="GO:0015031">
    <property type="term" value="P:protein transport"/>
    <property type="evidence" value="ECO:0007669"/>
    <property type="project" value="InterPro"/>
</dbReference>
<feature type="non-terminal residue" evidence="5">
    <location>
        <position position="1"/>
    </location>
</feature>
<dbReference type="SUPFAM" id="SSF109998">
    <property type="entry name" value="Triger factor/SurA peptide-binding domain-like"/>
    <property type="match status" value="1"/>
</dbReference>
<gene>
    <name evidence="5" type="ORF">LCGC14_2869440</name>
</gene>
<evidence type="ECO:0000256" key="1">
    <source>
        <dbReference type="ARBA" id="ARBA00023110"/>
    </source>
</evidence>
<comment type="caution">
    <text evidence="5">The sequence shown here is derived from an EMBL/GenBank/DDBJ whole genome shotgun (WGS) entry which is preliminary data.</text>
</comment>
<dbReference type="GO" id="GO:0006457">
    <property type="term" value="P:protein folding"/>
    <property type="evidence" value="ECO:0007669"/>
    <property type="project" value="InterPro"/>
</dbReference>